<reference evidence="3" key="2">
    <citation type="submission" date="2025-09" db="UniProtKB">
        <authorList>
            <consortium name="Ensembl"/>
        </authorList>
    </citation>
    <scope>IDENTIFICATION</scope>
</reference>
<dbReference type="PANTHER" id="PTHR21063:SF4">
    <property type="entry name" value="CD48 ANTIGEN-RELATED"/>
    <property type="match status" value="1"/>
</dbReference>
<keyword evidence="1" id="KW-0732">Signal</keyword>
<dbReference type="InterPro" id="IPR003599">
    <property type="entry name" value="Ig_sub"/>
</dbReference>
<feature type="domain" description="Immunoglobulin" evidence="2">
    <location>
        <begin position="141"/>
        <end position="227"/>
    </location>
</feature>
<keyword evidence="4" id="KW-1185">Reference proteome</keyword>
<protein>
    <recommendedName>
        <fullName evidence="2">Immunoglobulin domain-containing protein</fullName>
    </recommendedName>
</protein>
<evidence type="ECO:0000259" key="2">
    <source>
        <dbReference type="SMART" id="SM00409"/>
    </source>
</evidence>
<dbReference type="InterPro" id="IPR036179">
    <property type="entry name" value="Ig-like_dom_sf"/>
</dbReference>
<dbReference type="InterPro" id="IPR013783">
    <property type="entry name" value="Ig-like_fold"/>
</dbReference>
<reference evidence="3" key="1">
    <citation type="submission" date="2025-08" db="UniProtKB">
        <authorList>
            <consortium name="Ensembl"/>
        </authorList>
    </citation>
    <scope>IDENTIFICATION</scope>
</reference>
<dbReference type="SMART" id="SM00409">
    <property type="entry name" value="IG"/>
    <property type="match status" value="3"/>
</dbReference>
<evidence type="ECO:0000313" key="4">
    <source>
        <dbReference type="Proteomes" id="UP000472270"/>
    </source>
</evidence>
<organism evidence="3 4">
    <name type="scientific">Sinocyclocheilus rhinocerous</name>
    <dbReference type="NCBI Taxonomy" id="307959"/>
    <lineage>
        <taxon>Eukaryota</taxon>
        <taxon>Metazoa</taxon>
        <taxon>Chordata</taxon>
        <taxon>Craniata</taxon>
        <taxon>Vertebrata</taxon>
        <taxon>Euteleostomi</taxon>
        <taxon>Actinopterygii</taxon>
        <taxon>Neopterygii</taxon>
        <taxon>Teleostei</taxon>
        <taxon>Ostariophysi</taxon>
        <taxon>Cypriniformes</taxon>
        <taxon>Cyprinidae</taxon>
        <taxon>Cyprininae</taxon>
        <taxon>Sinocyclocheilus</taxon>
    </lineage>
</organism>
<name>A0A673NI13_9TELE</name>
<accession>A0A673NI13</accession>
<sequence>FSFSISKKILQLLSVCVSGVSAAERDKMKRKSVKEGESVTLNPGVIKNPNDVMTWFFNYILIAEITGDQSKICTDEQYDGRFRDRLKLDHQTGSLTISNTRTTHSGLYQLQINSSSSSILKSFIVTITNTRTTDSGLYHLQINMSVMEGDSVTLHTEVETNQHHRIRWYFNDIRIAQINRDQSKICTDDQCDERFRDRLETTDSGLYDLEIISRSSSSEKTFNVSVYGESFHERSSVKEGESATFDPGVIKQTNNLMTWYFDDIRIAEITGDQSEICTDAQCVERFRDRLKVDHQTGSLTITHTRTTDSGDYKLHIISSSSIIIKSFCVTVTGEYHLVTRYIQSTVLCHNIESLIIIDSVIFLHPMYHFAATLTQSVLYKSAIQIK</sequence>
<dbReference type="AlphaFoldDB" id="A0A673NI13"/>
<evidence type="ECO:0000256" key="1">
    <source>
        <dbReference type="SAM" id="SignalP"/>
    </source>
</evidence>
<evidence type="ECO:0000313" key="3">
    <source>
        <dbReference type="Ensembl" id="ENSSRHP00000103290.1"/>
    </source>
</evidence>
<feature type="chain" id="PRO_5025533232" description="Immunoglobulin domain-containing protein" evidence="1">
    <location>
        <begin position="23"/>
        <end position="386"/>
    </location>
</feature>
<dbReference type="Proteomes" id="UP000472270">
    <property type="component" value="Unassembled WGS sequence"/>
</dbReference>
<feature type="domain" description="Immunoglobulin" evidence="2">
    <location>
        <begin position="28"/>
        <end position="128"/>
    </location>
</feature>
<dbReference type="Ensembl" id="ENSSRHT00000106066.1">
    <property type="protein sequence ID" value="ENSSRHP00000103290.1"/>
    <property type="gene ID" value="ENSSRHG00000050531.1"/>
</dbReference>
<feature type="domain" description="Immunoglobulin" evidence="2">
    <location>
        <begin position="232"/>
        <end position="332"/>
    </location>
</feature>
<dbReference type="Gene3D" id="2.60.40.10">
    <property type="entry name" value="Immunoglobulins"/>
    <property type="match status" value="3"/>
</dbReference>
<feature type="signal peptide" evidence="1">
    <location>
        <begin position="1"/>
        <end position="22"/>
    </location>
</feature>
<dbReference type="PANTHER" id="PTHR21063">
    <property type="entry name" value="LFA-3"/>
    <property type="match status" value="1"/>
</dbReference>
<dbReference type="SUPFAM" id="SSF48726">
    <property type="entry name" value="Immunoglobulin"/>
    <property type="match status" value="3"/>
</dbReference>
<proteinExistence type="predicted"/>